<keyword evidence="4" id="KW-0804">Transcription</keyword>
<dbReference type="GO" id="GO:0043565">
    <property type="term" value="F:sequence-specific DNA binding"/>
    <property type="evidence" value="ECO:0007669"/>
    <property type="project" value="TreeGrafter"/>
</dbReference>
<accession>A0A1M7JCX8</accession>
<evidence type="ECO:0000259" key="5">
    <source>
        <dbReference type="PROSITE" id="PS50931"/>
    </source>
</evidence>
<dbReference type="PANTHER" id="PTHR30537">
    <property type="entry name" value="HTH-TYPE TRANSCRIPTIONAL REGULATOR"/>
    <property type="match status" value="1"/>
</dbReference>
<dbReference type="InterPro" id="IPR036390">
    <property type="entry name" value="WH_DNA-bd_sf"/>
</dbReference>
<dbReference type="GO" id="GO:0006351">
    <property type="term" value="P:DNA-templated transcription"/>
    <property type="evidence" value="ECO:0007669"/>
    <property type="project" value="TreeGrafter"/>
</dbReference>
<name>A0A1M7JCX8_9RHOB</name>
<dbReference type="PANTHER" id="PTHR30537:SF3">
    <property type="entry name" value="TRANSCRIPTIONAL REGULATORY PROTEIN"/>
    <property type="match status" value="1"/>
</dbReference>
<organism evidence="6 7">
    <name type="scientific">Paracoccus solventivorans</name>
    <dbReference type="NCBI Taxonomy" id="53463"/>
    <lineage>
        <taxon>Bacteria</taxon>
        <taxon>Pseudomonadati</taxon>
        <taxon>Pseudomonadota</taxon>
        <taxon>Alphaproteobacteria</taxon>
        <taxon>Rhodobacterales</taxon>
        <taxon>Paracoccaceae</taxon>
        <taxon>Paracoccus</taxon>
    </lineage>
</organism>
<dbReference type="OrthoDB" id="9787460at2"/>
<dbReference type="InterPro" id="IPR005119">
    <property type="entry name" value="LysR_subst-bd"/>
</dbReference>
<dbReference type="PROSITE" id="PS50931">
    <property type="entry name" value="HTH_LYSR"/>
    <property type="match status" value="1"/>
</dbReference>
<evidence type="ECO:0000256" key="3">
    <source>
        <dbReference type="ARBA" id="ARBA00023125"/>
    </source>
</evidence>
<protein>
    <submittedName>
        <fullName evidence="6">Transcriptional regulator, LysR family</fullName>
    </submittedName>
</protein>
<dbReference type="InterPro" id="IPR058163">
    <property type="entry name" value="LysR-type_TF_proteobact-type"/>
</dbReference>
<dbReference type="Gene3D" id="1.10.10.10">
    <property type="entry name" value="Winged helix-like DNA-binding domain superfamily/Winged helix DNA-binding domain"/>
    <property type="match status" value="1"/>
</dbReference>
<dbReference type="EMBL" id="FRCK01000011">
    <property type="protein sequence ID" value="SHM50846.1"/>
    <property type="molecule type" value="Genomic_DNA"/>
</dbReference>
<proteinExistence type="inferred from homology"/>
<keyword evidence="2" id="KW-0805">Transcription regulation</keyword>
<dbReference type="AlphaFoldDB" id="A0A1M7JCX8"/>
<reference evidence="7" key="1">
    <citation type="submission" date="2016-11" db="EMBL/GenBank/DDBJ databases">
        <authorList>
            <person name="Varghese N."/>
            <person name="Submissions S."/>
        </authorList>
    </citation>
    <scope>NUCLEOTIDE SEQUENCE [LARGE SCALE GENOMIC DNA]</scope>
    <source>
        <strain evidence="7">DSM 6637</strain>
    </source>
</reference>
<dbReference type="Pfam" id="PF03466">
    <property type="entry name" value="LysR_substrate"/>
    <property type="match status" value="1"/>
</dbReference>
<feature type="domain" description="HTH lysR-type" evidence="5">
    <location>
        <begin position="1"/>
        <end position="58"/>
    </location>
</feature>
<evidence type="ECO:0000256" key="1">
    <source>
        <dbReference type="ARBA" id="ARBA00009437"/>
    </source>
</evidence>
<keyword evidence="7" id="KW-1185">Reference proteome</keyword>
<dbReference type="Pfam" id="PF00126">
    <property type="entry name" value="HTH_1"/>
    <property type="match status" value="1"/>
</dbReference>
<dbReference type="SUPFAM" id="SSF46785">
    <property type="entry name" value="Winged helix' DNA-binding domain"/>
    <property type="match status" value="1"/>
</dbReference>
<gene>
    <name evidence="6" type="ORF">SAMN05444389_11173</name>
</gene>
<evidence type="ECO:0000256" key="4">
    <source>
        <dbReference type="ARBA" id="ARBA00023163"/>
    </source>
</evidence>
<dbReference type="Gene3D" id="3.40.190.290">
    <property type="match status" value="1"/>
</dbReference>
<dbReference type="InterPro" id="IPR000847">
    <property type="entry name" value="LysR_HTH_N"/>
</dbReference>
<evidence type="ECO:0000313" key="7">
    <source>
        <dbReference type="Proteomes" id="UP000184444"/>
    </source>
</evidence>
<dbReference type="RefSeq" id="WP_073068208.1">
    <property type="nucleotide sequence ID" value="NZ_FRCK01000011.1"/>
</dbReference>
<dbReference type="GO" id="GO:0003700">
    <property type="term" value="F:DNA-binding transcription factor activity"/>
    <property type="evidence" value="ECO:0007669"/>
    <property type="project" value="InterPro"/>
</dbReference>
<comment type="similarity">
    <text evidence="1">Belongs to the LysR transcriptional regulatory family.</text>
</comment>
<dbReference type="SUPFAM" id="SSF53850">
    <property type="entry name" value="Periplasmic binding protein-like II"/>
    <property type="match status" value="1"/>
</dbReference>
<keyword evidence="3" id="KW-0238">DNA-binding</keyword>
<dbReference type="Proteomes" id="UP000184444">
    <property type="component" value="Unassembled WGS sequence"/>
</dbReference>
<dbReference type="InterPro" id="IPR036388">
    <property type="entry name" value="WH-like_DNA-bd_sf"/>
</dbReference>
<sequence>MDWDDLRYFVELVRAGTLSGAAHRLGVTHTTISRRLQRLEQRIGEPVFSRSSQGYALTARGQTLWTEAQRVEAAFMRIGEQLPESPATLSGTVRIGCTEAFGSRVIAPLLAALSDRYPALHIDLIVQPRPILLAKNEADIVITIDRPERGPYTIMRLTDYSLHFYASPGYLAKAGPVTRLEDLESHRMISYVGEHSPARDLPMVPQFGVHGAVSLRSTSIAAQAEMVKSGAGIAVLPDFLVGEDDKLVQVLHEIGFFRSFWIIVPTTLRKLSRIRAVSEAIVALMREQRPVLIRK</sequence>
<evidence type="ECO:0000313" key="6">
    <source>
        <dbReference type="EMBL" id="SHM50846.1"/>
    </source>
</evidence>
<dbReference type="STRING" id="53463.SAMN05444389_11173"/>
<evidence type="ECO:0000256" key="2">
    <source>
        <dbReference type="ARBA" id="ARBA00023015"/>
    </source>
</evidence>